<organism evidence="10 11">
    <name type="scientific">Alkalicoccus saliphilus</name>
    <dbReference type="NCBI Taxonomy" id="200989"/>
    <lineage>
        <taxon>Bacteria</taxon>
        <taxon>Bacillati</taxon>
        <taxon>Bacillota</taxon>
        <taxon>Bacilli</taxon>
        <taxon>Bacillales</taxon>
        <taxon>Bacillaceae</taxon>
        <taxon>Alkalicoccus</taxon>
    </lineage>
</organism>
<feature type="active site" description="Acyl-ester intermediate" evidence="8">
    <location>
        <position position="180"/>
    </location>
</feature>
<dbReference type="GO" id="GO:0016740">
    <property type="term" value="F:transferase activity"/>
    <property type="evidence" value="ECO:0007669"/>
    <property type="project" value="UniProtKB-KW"/>
</dbReference>
<evidence type="ECO:0000256" key="7">
    <source>
        <dbReference type="ARBA" id="ARBA00047407"/>
    </source>
</evidence>
<dbReference type="SUPFAM" id="SSF75304">
    <property type="entry name" value="Amidase signature (AS) enzymes"/>
    <property type="match status" value="1"/>
</dbReference>
<dbReference type="PANTHER" id="PTHR11895:SF151">
    <property type="entry name" value="GLUTAMYL-TRNA(GLN) AMIDOTRANSFERASE SUBUNIT A"/>
    <property type="match status" value="1"/>
</dbReference>
<protein>
    <recommendedName>
        <fullName evidence="8">Glutamyl-tRNA(Gln) amidotransferase subunit A</fullName>
        <shortName evidence="8">Glu-ADT subunit A</shortName>
        <ecNumber evidence="8">6.3.5.7</ecNumber>
    </recommendedName>
</protein>
<feature type="active site" description="Charge relay system" evidence="8">
    <location>
        <position position="156"/>
    </location>
</feature>
<keyword evidence="2 8" id="KW-0436">Ligase</keyword>
<dbReference type="OrthoDB" id="9811471at2"/>
<comment type="caution">
    <text evidence="10">The sequence shown here is derived from an EMBL/GenBank/DDBJ whole genome shotgun (WGS) entry which is preliminary data.</text>
</comment>
<dbReference type="Gene3D" id="3.90.1300.10">
    <property type="entry name" value="Amidase signature (AS) domain"/>
    <property type="match status" value="1"/>
</dbReference>
<dbReference type="GO" id="GO:0005524">
    <property type="term" value="F:ATP binding"/>
    <property type="evidence" value="ECO:0007669"/>
    <property type="project" value="UniProtKB-KW"/>
</dbReference>
<gene>
    <name evidence="8 10" type="primary">gatA</name>
    <name evidence="10" type="ORF">C6Y45_07480</name>
</gene>
<comment type="subunit">
    <text evidence="8">Heterotrimer of A, B and C subunits.</text>
</comment>
<keyword evidence="5 8" id="KW-0648">Protein biosynthesis</keyword>
<dbReference type="RefSeq" id="WP_107584610.1">
    <property type="nucleotide sequence ID" value="NZ_PZJJ01000009.1"/>
</dbReference>
<evidence type="ECO:0000256" key="3">
    <source>
        <dbReference type="ARBA" id="ARBA00022741"/>
    </source>
</evidence>
<evidence type="ECO:0000256" key="1">
    <source>
        <dbReference type="ARBA" id="ARBA00008069"/>
    </source>
</evidence>
<dbReference type="HAMAP" id="MF_00120">
    <property type="entry name" value="GatA"/>
    <property type="match status" value="1"/>
</dbReference>
<evidence type="ECO:0000313" key="11">
    <source>
        <dbReference type="Proteomes" id="UP000240509"/>
    </source>
</evidence>
<evidence type="ECO:0000259" key="9">
    <source>
        <dbReference type="Pfam" id="PF01425"/>
    </source>
</evidence>
<dbReference type="EMBL" id="PZJJ01000009">
    <property type="protein sequence ID" value="PTL39223.1"/>
    <property type="molecule type" value="Genomic_DNA"/>
</dbReference>
<reference evidence="10 11" key="1">
    <citation type="submission" date="2018-03" db="EMBL/GenBank/DDBJ databases">
        <title>Alkalicoccus saliphilus sp. nov., isolated from a mineral pool.</title>
        <authorList>
            <person name="Zhao B."/>
        </authorList>
    </citation>
    <scope>NUCLEOTIDE SEQUENCE [LARGE SCALE GENOMIC DNA]</scope>
    <source>
        <strain evidence="10 11">6AG</strain>
    </source>
</reference>
<dbReference type="Proteomes" id="UP000240509">
    <property type="component" value="Unassembled WGS sequence"/>
</dbReference>
<comment type="catalytic activity">
    <reaction evidence="7 8">
        <text>L-glutamyl-tRNA(Gln) + L-glutamine + ATP + H2O = L-glutaminyl-tRNA(Gln) + L-glutamate + ADP + phosphate + H(+)</text>
        <dbReference type="Rhea" id="RHEA:17521"/>
        <dbReference type="Rhea" id="RHEA-COMP:9681"/>
        <dbReference type="Rhea" id="RHEA-COMP:9684"/>
        <dbReference type="ChEBI" id="CHEBI:15377"/>
        <dbReference type="ChEBI" id="CHEBI:15378"/>
        <dbReference type="ChEBI" id="CHEBI:29985"/>
        <dbReference type="ChEBI" id="CHEBI:30616"/>
        <dbReference type="ChEBI" id="CHEBI:43474"/>
        <dbReference type="ChEBI" id="CHEBI:58359"/>
        <dbReference type="ChEBI" id="CHEBI:78520"/>
        <dbReference type="ChEBI" id="CHEBI:78521"/>
        <dbReference type="ChEBI" id="CHEBI:456216"/>
        <dbReference type="EC" id="6.3.5.7"/>
    </reaction>
</comment>
<keyword evidence="4 8" id="KW-0067">ATP-binding</keyword>
<dbReference type="PANTHER" id="PTHR11895">
    <property type="entry name" value="TRANSAMIDASE"/>
    <property type="match status" value="1"/>
</dbReference>
<keyword evidence="11" id="KW-1185">Reference proteome</keyword>
<dbReference type="InterPro" id="IPR004412">
    <property type="entry name" value="GatA"/>
</dbReference>
<dbReference type="AlphaFoldDB" id="A0A2T4U737"/>
<accession>A0A2T4U737</accession>
<dbReference type="InterPro" id="IPR000120">
    <property type="entry name" value="Amidase"/>
</dbReference>
<proteinExistence type="inferred from homology"/>
<dbReference type="InterPro" id="IPR020556">
    <property type="entry name" value="Amidase_CS"/>
</dbReference>
<evidence type="ECO:0000256" key="6">
    <source>
        <dbReference type="ARBA" id="ARBA00025295"/>
    </source>
</evidence>
<feature type="active site" description="Charge relay system" evidence="8">
    <location>
        <position position="81"/>
    </location>
</feature>
<dbReference type="PROSITE" id="PS00571">
    <property type="entry name" value="AMIDASES"/>
    <property type="match status" value="1"/>
</dbReference>
<dbReference type="Pfam" id="PF01425">
    <property type="entry name" value="Amidase"/>
    <property type="match status" value="1"/>
</dbReference>
<dbReference type="NCBIfam" id="TIGR00132">
    <property type="entry name" value="gatA"/>
    <property type="match status" value="1"/>
</dbReference>
<dbReference type="GO" id="GO:0006412">
    <property type="term" value="P:translation"/>
    <property type="evidence" value="ECO:0007669"/>
    <property type="project" value="UniProtKB-UniRule"/>
</dbReference>
<dbReference type="GO" id="GO:0030956">
    <property type="term" value="C:glutamyl-tRNA(Gln) amidotransferase complex"/>
    <property type="evidence" value="ECO:0007669"/>
    <property type="project" value="InterPro"/>
</dbReference>
<dbReference type="InterPro" id="IPR036928">
    <property type="entry name" value="AS_sf"/>
</dbReference>
<keyword evidence="10" id="KW-0808">Transferase</keyword>
<evidence type="ECO:0000256" key="4">
    <source>
        <dbReference type="ARBA" id="ARBA00022840"/>
    </source>
</evidence>
<dbReference type="EC" id="6.3.5.7" evidence="8"/>
<dbReference type="InterPro" id="IPR023631">
    <property type="entry name" value="Amidase_dom"/>
</dbReference>
<evidence type="ECO:0000256" key="5">
    <source>
        <dbReference type="ARBA" id="ARBA00022917"/>
    </source>
</evidence>
<sequence>MEPFDYSLKELSRRLHNGDTTVEELVRTSLKRIEEVDEQIGAFLHVDRDNALERAKELDQQLKNGEADADNVLFGLPMGIKDNMVTKGVRTTCASKILDNFVPVHDATVVEKLYDASTVMIGKLNMDEFAMGSSNENSGYKIVRNPWHLGHVPGGSSGGSAAAVAAGEVPFSLGSDTGGSIREPAAYCGVVGLKPTYGRVSRFGLVAFASSLDQIGPITRSVEDNAYVLQQIAGHDPRDSTSVGKEVPNYLEALTGDVKGLRIGVPKNYMGEGVSKGVRDRVWEALEVLKELGAKVEEVNLPHTKYGMTAYYVLASSEASSNLARFDGIRYGIRSEGENLIETYKQSREEGFGDEVKRRILLGTFALSAGFYDAYYLKAQKVRTLIKQDFEDLFLNYDLIIGPTSPTTAFQIGENVDDPLTMYANDVMTIPINMAGVPAISVPCGLSDGMPVGLQIIGRHFDEATIYRAAHAYEQAVNFKHAPQFKGGAHA</sequence>
<comment type="function">
    <text evidence="6 8">Allows the formation of correctly charged Gln-tRNA(Gln) through the transamidation of misacylated Glu-tRNA(Gln) in organisms which lack glutaminyl-tRNA synthetase. The reaction takes place in the presence of glutamine and ATP through an activated gamma-phospho-Glu-tRNA(Gln).</text>
</comment>
<evidence type="ECO:0000313" key="10">
    <source>
        <dbReference type="EMBL" id="PTL39223.1"/>
    </source>
</evidence>
<dbReference type="GO" id="GO:0050567">
    <property type="term" value="F:glutaminyl-tRNA synthase (glutamine-hydrolyzing) activity"/>
    <property type="evidence" value="ECO:0007669"/>
    <property type="project" value="UniProtKB-UniRule"/>
</dbReference>
<feature type="domain" description="Amidase" evidence="9">
    <location>
        <begin position="24"/>
        <end position="466"/>
    </location>
</feature>
<comment type="similarity">
    <text evidence="1 8">Belongs to the amidase family. GatA subfamily.</text>
</comment>
<name>A0A2T4U737_9BACI</name>
<keyword evidence="3 8" id="KW-0547">Nucleotide-binding</keyword>
<evidence type="ECO:0000256" key="2">
    <source>
        <dbReference type="ARBA" id="ARBA00022598"/>
    </source>
</evidence>
<evidence type="ECO:0000256" key="8">
    <source>
        <dbReference type="HAMAP-Rule" id="MF_00120"/>
    </source>
</evidence>